<feature type="signal peptide" evidence="3">
    <location>
        <begin position="1"/>
        <end position="18"/>
    </location>
</feature>
<organism evidence="4">
    <name type="scientific">Blastobotrys adeninivorans</name>
    <name type="common">Yeast</name>
    <name type="synonym">Arxula adeninivorans</name>
    <dbReference type="NCBI Taxonomy" id="409370"/>
    <lineage>
        <taxon>Eukaryota</taxon>
        <taxon>Fungi</taxon>
        <taxon>Dikarya</taxon>
        <taxon>Ascomycota</taxon>
        <taxon>Saccharomycotina</taxon>
        <taxon>Dipodascomycetes</taxon>
        <taxon>Dipodascales</taxon>
        <taxon>Trichomonascaceae</taxon>
        <taxon>Blastobotrys</taxon>
    </lineage>
</organism>
<keyword evidence="2" id="KW-1133">Transmembrane helix</keyword>
<accession>A0A060T514</accession>
<protein>
    <submittedName>
        <fullName evidence="4">ARAD1B00660p</fullName>
    </submittedName>
</protein>
<feature type="transmembrane region" description="Helical" evidence="2">
    <location>
        <begin position="388"/>
        <end position="411"/>
    </location>
</feature>
<dbReference type="SUPFAM" id="SSF117281">
    <property type="entry name" value="Kelch motif"/>
    <property type="match status" value="1"/>
</dbReference>
<feature type="chain" id="PRO_5001587666" evidence="3">
    <location>
        <begin position="19"/>
        <end position="559"/>
    </location>
</feature>
<evidence type="ECO:0000256" key="2">
    <source>
        <dbReference type="SAM" id="Phobius"/>
    </source>
</evidence>
<feature type="region of interest" description="Disordered" evidence="1">
    <location>
        <begin position="457"/>
        <end position="559"/>
    </location>
</feature>
<evidence type="ECO:0000256" key="1">
    <source>
        <dbReference type="SAM" id="MobiDB-lite"/>
    </source>
</evidence>
<sequence length="559" mass="60175">MLVGTLLALGLCATGGHSVSWNTVYSRENNVAYLQLVDGSVVSIPTNQRFKDTSSAGKAIKSVASPPGDDAKLAVIEDKTLLAFYADPDSKSTSSNKDLTCAGDFTVAKYNDKDNKWDTVATSSQSIYKSNATVWSYPGSDTVYLYGGQDCEGKFSGKMFAYNHTLNDFVNVTTDTPPTPLEAASATAISNNSVILIGGKADQGWIAMNQVAVWESGTWTYRTATNSSNIDSRTEPLVVPVYSEQSEPATSLLVLGGYVAGRAADPFLIQLMLTEDDSWGWTVPQAKNLTSDKVLGALTMSNVLVTIGKQTDSAQSKRWWKRDSSPQYDIGFYDTESWATVDSVSPSSSGSSTSSSSSGTSSSTASPSSSSSSSSDKDGSSKLSTGQIAALSTVLPLGVGCLAAAGVYFAVRRRRRNAMPLSPSANRLGDDFPVSKTDAASIDSWNEKHDWFLGRSQNRQSDATLSPPKMNHSNNRFSFPDSVASAASTITRRKVSQPMANRRSDLLDDDEYVSDPENDDFFNQRDVQVLVSSQRRKKLVVTNPDEPSDDETETTNHVL</sequence>
<dbReference type="PhylomeDB" id="A0A060T514"/>
<gene>
    <name evidence="4" type="ORF">GNLVRS02_ARAD1B00660g</name>
</gene>
<proteinExistence type="predicted"/>
<dbReference type="InterPro" id="IPR015915">
    <property type="entry name" value="Kelch-typ_b-propeller"/>
</dbReference>
<feature type="compositionally biased region" description="Acidic residues" evidence="1">
    <location>
        <begin position="507"/>
        <end position="520"/>
    </location>
</feature>
<keyword evidence="2" id="KW-0472">Membrane</keyword>
<evidence type="ECO:0000313" key="4">
    <source>
        <dbReference type="EMBL" id="CDP35914.1"/>
    </source>
</evidence>
<feature type="region of interest" description="Disordered" evidence="1">
    <location>
        <begin position="343"/>
        <end position="383"/>
    </location>
</feature>
<dbReference type="Gene3D" id="2.120.10.80">
    <property type="entry name" value="Kelch-type beta propeller"/>
    <property type="match status" value="1"/>
</dbReference>
<reference evidence="4" key="2">
    <citation type="submission" date="2014-06" db="EMBL/GenBank/DDBJ databases">
        <title>The complete genome of Blastobotrys (Arxula) adeninivorans LS3 - a yeast of biotechnological interest.</title>
        <authorList>
            <person name="Kunze G."/>
            <person name="Gaillardin C."/>
            <person name="Czernicka M."/>
            <person name="Durrens P."/>
            <person name="Martin T."/>
            <person name="Boer E."/>
            <person name="Gabaldon T."/>
            <person name="Cruz J."/>
            <person name="Talla E."/>
            <person name="Marck C."/>
            <person name="Goffeau A."/>
            <person name="Barbe V."/>
            <person name="Baret P."/>
            <person name="Baronian K."/>
            <person name="Beier S."/>
            <person name="Bleykasten C."/>
            <person name="Bode R."/>
            <person name="Casaregola S."/>
            <person name="Despons L."/>
            <person name="Fairhead C."/>
            <person name="Giersberg M."/>
            <person name="Gierski P."/>
            <person name="Hahnel U."/>
            <person name="Hartmann A."/>
            <person name="Jankowska D."/>
            <person name="Jubin C."/>
            <person name="Jung P."/>
            <person name="Lafontaine I."/>
            <person name="Leh-Louis V."/>
            <person name="Lemaire M."/>
            <person name="Marcet-Houben M."/>
            <person name="Mascher M."/>
            <person name="Morel G."/>
            <person name="Richard G.-F."/>
            <person name="Riechen J."/>
            <person name="Sacerdot C."/>
            <person name="Sarkar A."/>
            <person name="Savel G."/>
            <person name="Schacherer J."/>
            <person name="Sherman D."/>
            <person name="Straub M.-L."/>
            <person name="Stein N."/>
            <person name="Thierry A."/>
            <person name="Trautwein-Schult A."/>
            <person name="Westhof E."/>
            <person name="Worch S."/>
            <person name="Dujon B."/>
            <person name="Souciet J.-L."/>
            <person name="Wincker P."/>
            <person name="Scholz U."/>
            <person name="Neuveglise N."/>
        </authorList>
    </citation>
    <scope>NUCLEOTIDE SEQUENCE</scope>
    <source>
        <strain evidence="4">LS3</strain>
    </source>
</reference>
<reference evidence="4" key="1">
    <citation type="submission" date="2014-02" db="EMBL/GenBank/DDBJ databases">
        <authorList>
            <person name="Genoscope - CEA"/>
        </authorList>
    </citation>
    <scope>NUCLEOTIDE SEQUENCE</scope>
    <source>
        <strain evidence="4">LS3</strain>
    </source>
</reference>
<keyword evidence="3" id="KW-0732">Signal</keyword>
<feature type="compositionally biased region" description="Low complexity" evidence="1">
    <location>
        <begin position="343"/>
        <end position="374"/>
    </location>
</feature>
<name>A0A060T514_BLAAD</name>
<dbReference type="EMBL" id="HG937692">
    <property type="protein sequence ID" value="CDP35914.1"/>
    <property type="molecule type" value="Genomic_DNA"/>
</dbReference>
<evidence type="ECO:0000256" key="3">
    <source>
        <dbReference type="SAM" id="SignalP"/>
    </source>
</evidence>
<keyword evidence="2" id="KW-0812">Transmembrane</keyword>
<dbReference type="AlphaFoldDB" id="A0A060T514"/>